<proteinExistence type="predicted"/>
<dbReference type="AlphaFoldDB" id="A0A8S0SQB8"/>
<comment type="caution">
    <text evidence="1">The sequence shown here is derived from an EMBL/GenBank/DDBJ whole genome shotgun (WGS) entry which is preliminary data.</text>
</comment>
<reference evidence="1 2" key="1">
    <citation type="submission" date="2019-12" db="EMBL/GenBank/DDBJ databases">
        <authorList>
            <person name="Alioto T."/>
            <person name="Alioto T."/>
            <person name="Gomez Garrido J."/>
        </authorList>
    </citation>
    <scope>NUCLEOTIDE SEQUENCE [LARGE SCALE GENOMIC DNA]</scope>
</reference>
<evidence type="ECO:0000313" key="2">
    <source>
        <dbReference type="Proteomes" id="UP000594638"/>
    </source>
</evidence>
<sequence length="150" mass="17340">MEERKEEYDTTQARIFSSPIFYKSEDAFAQVASVVISFNVVESEVSRNLNVDKDKSNSNRDIGSSYTVAIFRDREKDLNDPNYQNFKSQIHKLSLIANHKPKSQITILSRLIVAETWTDGRQRLGLRKVERNLGKKRDKRDGGRAWDFGI</sequence>
<dbReference type="Gramene" id="OE9A049683T1">
    <property type="protein sequence ID" value="OE9A049683C1"/>
    <property type="gene ID" value="OE9A049683"/>
</dbReference>
<keyword evidence="2" id="KW-1185">Reference proteome</keyword>
<gene>
    <name evidence="1" type="ORF">OLEA9_A049683</name>
</gene>
<evidence type="ECO:0000313" key="1">
    <source>
        <dbReference type="EMBL" id="CAA2994801.1"/>
    </source>
</evidence>
<organism evidence="1 2">
    <name type="scientific">Olea europaea subsp. europaea</name>
    <dbReference type="NCBI Taxonomy" id="158383"/>
    <lineage>
        <taxon>Eukaryota</taxon>
        <taxon>Viridiplantae</taxon>
        <taxon>Streptophyta</taxon>
        <taxon>Embryophyta</taxon>
        <taxon>Tracheophyta</taxon>
        <taxon>Spermatophyta</taxon>
        <taxon>Magnoliopsida</taxon>
        <taxon>eudicotyledons</taxon>
        <taxon>Gunneridae</taxon>
        <taxon>Pentapetalae</taxon>
        <taxon>asterids</taxon>
        <taxon>lamiids</taxon>
        <taxon>Lamiales</taxon>
        <taxon>Oleaceae</taxon>
        <taxon>Oleeae</taxon>
        <taxon>Olea</taxon>
    </lineage>
</organism>
<accession>A0A8S0SQB8</accession>
<dbReference type="EMBL" id="CACTIH010005481">
    <property type="protein sequence ID" value="CAA2994801.1"/>
    <property type="molecule type" value="Genomic_DNA"/>
</dbReference>
<name>A0A8S0SQB8_OLEEU</name>
<protein>
    <submittedName>
        <fullName evidence="1">Uncharacterized protein</fullName>
    </submittedName>
</protein>
<dbReference type="Proteomes" id="UP000594638">
    <property type="component" value="Unassembled WGS sequence"/>
</dbReference>
<dbReference type="OrthoDB" id="278430at2759"/>